<keyword evidence="1" id="KW-0812">Transmembrane</keyword>
<name>A0A2W5KNY7_9GAMM</name>
<sequence length="161" mass="16255">MTTTFILYALAAALILVGLAGAILPALPGVPLVFAGMLVAAWAGDFVYIGWPTLTVLGVLTVLALIVDFVASILGAKRVGASRWALVGAAVGTLVGVFFGLPGLLLGPFLGALIGELVAGGTLRRSTAVGIGAWLGFVFGTLAKIALCFTMLGVFALALLL</sequence>
<protein>
    <submittedName>
        <fullName evidence="2">DUF456 domain-containing protein</fullName>
    </submittedName>
</protein>
<gene>
    <name evidence="2" type="ORF">DI564_08260</name>
</gene>
<dbReference type="PANTHER" id="PTHR39165">
    <property type="entry name" value="IG HYPOTHETICAL 17883"/>
    <property type="match status" value="1"/>
</dbReference>
<accession>A0A2W5KNY7</accession>
<feature type="transmembrane region" description="Helical" evidence="1">
    <location>
        <begin position="134"/>
        <end position="160"/>
    </location>
</feature>
<feature type="transmembrane region" description="Helical" evidence="1">
    <location>
        <begin position="6"/>
        <end position="25"/>
    </location>
</feature>
<reference evidence="2 3" key="1">
    <citation type="submission" date="2017-08" db="EMBL/GenBank/DDBJ databases">
        <title>Infants hospitalized years apart are colonized by the same room-sourced microbial strains.</title>
        <authorList>
            <person name="Brooks B."/>
            <person name="Olm M.R."/>
            <person name="Firek B.A."/>
            <person name="Baker R."/>
            <person name="Thomas B.C."/>
            <person name="Morowitz M.J."/>
            <person name="Banfield J.F."/>
        </authorList>
    </citation>
    <scope>NUCLEOTIDE SEQUENCE [LARGE SCALE GENOMIC DNA]</scope>
    <source>
        <strain evidence="2">S2_005_003_R2_42</strain>
    </source>
</reference>
<organism evidence="2 3">
    <name type="scientific">Rhodanobacter denitrificans</name>
    <dbReference type="NCBI Taxonomy" id="666685"/>
    <lineage>
        <taxon>Bacteria</taxon>
        <taxon>Pseudomonadati</taxon>
        <taxon>Pseudomonadota</taxon>
        <taxon>Gammaproteobacteria</taxon>
        <taxon>Lysobacterales</taxon>
        <taxon>Rhodanobacteraceae</taxon>
        <taxon>Rhodanobacter</taxon>
    </lineage>
</organism>
<dbReference type="AlphaFoldDB" id="A0A2W5KNY7"/>
<evidence type="ECO:0000256" key="1">
    <source>
        <dbReference type="SAM" id="Phobius"/>
    </source>
</evidence>
<dbReference type="InterPro" id="IPR007403">
    <property type="entry name" value="DUF456"/>
</dbReference>
<evidence type="ECO:0000313" key="3">
    <source>
        <dbReference type="Proteomes" id="UP000249046"/>
    </source>
</evidence>
<dbReference type="Proteomes" id="UP000249046">
    <property type="component" value="Unassembled WGS sequence"/>
</dbReference>
<comment type="caution">
    <text evidence="2">The sequence shown here is derived from an EMBL/GenBank/DDBJ whole genome shotgun (WGS) entry which is preliminary data.</text>
</comment>
<keyword evidence="1" id="KW-1133">Transmembrane helix</keyword>
<keyword evidence="1" id="KW-0472">Membrane</keyword>
<dbReference type="EMBL" id="QFPO01000005">
    <property type="protein sequence ID" value="PZQ16605.1"/>
    <property type="molecule type" value="Genomic_DNA"/>
</dbReference>
<dbReference type="Pfam" id="PF04306">
    <property type="entry name" value="DUF456"/>
    <property type="match status" value="1"/>
</dbReference>
<proteinExistence type="predicted"/>
<dbReference type="PANTHER" id="PTHR39165:SF1">
    <property type="entry name" value="DUF456 DOMAIN-CONTAINING PROTEIN"/>
    <property type="match status" value="1"/>
</dbReference>
<feature type="transmembrane region" description="Helical" evidence="1">
    <location>
        <begin position="57"/>
        <end position="74"/>
    </location>
</feature>
<feature type="transmembrane region" description="Helical" evidence="1">
    <location>
        <begin position="86"/>
        <end position="114"/>
    </location>
</feature>
<evidence type="ECO:0000313" key="2">
    <source>
        <dbReference type="EMBL" id="PZQ16605.1"/>
    </source>
</evidence>